<sequence length="170" mass="20456">MINDLDIASKRQLNQVLRKIVTDEQFDVYSTKMLNLEQSQAILLEFFRNLCKRFSISDDKISSYCFIVEHITDKKINKNSNILSEAEIKEKIHDENIRKQKEKIDLDEEMNQLYENYKQVKEERDKILQELKLNESVWNKLPHKIDKKKFRLYSDLLYVVEDLQRSINNV</sequence>
<keyword evidence="3" id="KW-1185">Reference proteome</keyword>
<dbReference type="Proteomes" id="UP001470230">
    <property type="component" value="Unassembled WGS sequence"/>
</dbReference>
<accession>A0ABR2IKM3</accession>
<reference evidence="2 3" key="1">
    <citation type="submission" date="2024-04" db="EMBL/GenBank/DDBJ databases">
        <title>Tritrichomonas musculus Genome.</title>
        <authorList>
            <person name="Alves-Ferreira E."/>
            <person name="Grigg M."/>
            <person name="Lorenzi H."/>
            <person name="Galac M."/>
        </authorList>
    </citation>
    <scope>NUCLEOTIDE SEQUENCE [LARGE SCALE GENOMIC DNA]</scope>
    <source>
        <strain evidence="2 3">EAF2021</strain>
    </source>
</reference>
<name>A0ABR2IKM3_9EUKA</name>
<protein>
    <submittedName>
        <fullName evidence="2">Uncharacterized protein</fullName>
    </submittedName>
</protein>
<proteinExistence type="predicted"/>
<gene>
    <name evidence="2" type="ORF">M9Y10_011489</name>
</gene>
<evidence type="ECO:0000256" key="1">
    <source>
        <dbReference type="SAM" id="Coils"/>
    </source>
</evidence>
<evidence type="ECO:0000313" key="2">
    <source>
        <dbReference type="EMBL" id="KAK8863799.1"/>
    </source>
</evidence>
<feature type="coiled-coil region" evidence="1">
    <location>
        <begin position="96"/>
        <end position="130"/>
    </location>
</feature>
<comment type="caution">
    <text evidence="2">The sequence shown here is derived from an EMBL/GenBank/DDBJ whole genome shotgun (WGS) entry which is preliminary data.</text>
</comment>
<dbReference type="EMBL" id="JAPFFF010000017">
    <property type="protein sequence ID" value="KAK8863799.1"/>
    <property type="molecule type" value="Genomic_DNA"/>
</dbReference>
<evidence type="ECO:0000313" key="3">
    <source>
        <dbReference type="Proteomes" id="UP001470230"/>
    </source>
</evidence>
<keyword evidence="1" id="KW-0175">Coiled coil</keyword>
<organism evidence="2 3">
    <name type="scientific">Tritrichomonas musculus</name>
    <dbReference type="NCBI Taxonomy" id="1915356"/>
    <lineage>
        <taxon>Eukaryota</taxon>
        <taxon>Metamonada</taxon>
        <taxon>Parabasalia</taxon>
        <taxon>Tritrichomonadida</taxon>
        <taxon>Tritrichomonadidae</taxon>
        <taxon>Tritrichomonas</taxon>
    </lineage>
</organism>